<dbReference type="OrthoDB" id="9794619at2"/>
<sequence length="183" mass="19366">MMQPRILVAGIGNIFLGDDAFGVEVVGHLMNRRLPDEALVVDFGIRGLDLAYALLDGYEAVVLVDATPRGGPPGSLYVLELDADATVGPEGQEPSIEAHSLDPVRVLRLVRSMGGAVGRILLVGCEPSPFEESDDLRDGLSTAVDAAVDEAVVLVESLVKRLLRGEGVGASDHRVISEEEVGR</sequence>
<protein>
    <submittedName>
        <fullName evidence="5">Hydrogenase 2 maturation protease</fullName>
        <ecNumber evidence="5">3.4.23.-</ecNumber>
    </submittedName>
</protein>
<dbReference type="EC" id="3.4.23.-" evidence="5"/>
<comment type="similarity">
    <text evidence="1">Belongs to the peptidase A31 family.</text>
</comment>
<name>A0A1U7CVQ5_9BACT</name>
<dbReference type="Pfam" id="PF01750">
    <property type="entry name" value="HycI"/>
    <property type="match status" value="1"/>
</dbReference>
<dbReference type="STRING" id="1387353.BSF38_04521"/>
<dbReference type="RefSeq" id="WP_076349386.1">
    <property type="nucleotide sequence ID" value="NZ_CP019082.1"/>
</dbReference>
<keyword evidence="2 5" id="KW-0645">Protease</keyword>
<dbReference type="PRINTS" id="PR00446">
    <property type="entry name" value="HYDRGNUPTAKE"/>
</dbReference>
<evidence type="ECO:0000256" key="2">
    <source>
        <dbReference type="ARBA" id="ARBA00022670"/>
    </source>
</evidence>
<dbReference type="GO" id="GO:0008047">
    <property type="term" value="F:enzyme activator activity"/>
    <property type="evidence" value="ECO:0007669"/>
    <property type="project" value="InterPro"/>
</dbReference>
<dbReference type="CDD" id="cd06068">
    <property type="entry name" value="H2MP_like-1"/>
    <property type="match status" value="1"/>
</dbReference>
<dbReference type="Gene3D" id="3.40.50.1450">
    <property type="entry name" value="HybD-like"/>
    <property type="match status" value="1"/>
</dbReference>
<keyword evidence="4 5" id="KW-0378">Hydrolase</keyword>
<dbReference type="GO" id="GO:0016485">
    <property type="term" value="P:protein processing"/>
    <property type="evidence" value="ECO:0007669"/>
    <property type="project" value="TreeGrafter"/>
</dbReference>
<evidence type="ECO:0000256" key="1">
    <source>
        <dbReference type="ARBA" id="ARBA00006814"/>
    </source>
</evidence>
<dbReference type="InterPro" id="IPR023430">
    <property type="entry name" value="Pept_HybD-like_dom_sf"/>
</dbReference>
<evidence type="ECO:0000313" key="5">
    <source>
        <dbReference type="EMBL" id="APW62963.1"/>
    </source>
</evidence>
<keyword evidence="6" id="KW-1185">Reference proteome</keyword>
<dbReference type="Proteomes" id="UP000186309">
    <property type="component" value="Chromosome"/>
</dbReference>
<accession>A0A1U7CVQ5</accession>
<reference evidence="6" key="1">
    <citation type="submission" date="2016-12" db="EMBL/GenBank/DDBJ databases">
        <title>Comparative genomics of four Isosphaeraceae planctomycetes: a common pool of plasmids and glycoside hydrolase genes.</title>
        <authorList>
            <person name="Ivanova A."/>
        </authorList>
    </citation>
    <scope>NUCLEOTIDE SEQUENCE [LARGE SCALE GENOMIC DNA]</scope>
    <source>
        <strain evidence="6">PX4</strain>
    </source>
</reference>
<dbReference type="PANTHER" id="PTHR30302:SF1">
    <property type="entry name" value="HYDROGENASE 2 MATURATION PROTEASE"/>
    <property type="match status" value="1"/>
</dbReference>
<dbReference type="KEGG" id="pbor:BSF38_04521"/>
<evidence type="ECO:0000256" key="4">
    <source>
        <dbReference type="ARBA" id="ARBA00022801"/>
    </source>
</evidence>
<evidence type="ECO:0000256" key="3">
    <source>
        <dbReference type="ARBA" id="ARBA00022750"/>
    </source>
</evidence>
<dbReference type="PANTHER" id="PTHR30302">
    <property type="entry name" value="HYDROGENASE 1 MATURATION PROTEASE"/>
    <property type="match status" value="1"/>
</dbReference>
<dbReference type="GO" id="GO:0004190">
    <property type="term" value="F:aspartic-type endopeptidase activity"/>
    <property type="evidence" value="ECO:0007669"/>
    <property type="project" value="UniProtKB-KW"/>
</dbReference>
<dbReference type="EMBL" id="CP019082">
    <property type="protein sequence ID" value="APW62963.1"/>
    <property type="molecule type" value="Genomic_DNA"/>
</dbReference>
<organism evidence="5 6">
    <name type="scientific">Paludisphaera borealis</name>
    <dbReference type="NCBI Taxonomy" id="1387353"/>
    <lineage>
        <taxon>Bacteria</taxon>
        <taxon>Pseudomonadati</taxon>
        <taxon>Planctomycetota</taxon>
        <taxon>Planctomycetia</taxon>
        <taxon>Isosphaerales</taxon>
        <taxon>Isosphaeraceae</taxon>
        <taxon>Paludisphaera</taxon>
    </lineage>
</organism>
<evidence type="ECO:0000313" key="6">
    <source>
        <dbReference type="Proteomes" id="UP000186309"/>
    </source>
</evidence>
<dbReference type="AlphaFoldDB" id="A0A1U7CVQ5"/>
<proteinExistence type="inferred from homology"/>
<keyword evidence="3" id="KW-0064">Aspartyl protease</keyword>
<dbReference type="InterPro" id="IPR000671">
    <property type="entry name" value="Peptidase_A31"/>
</dbReference>
<dbReference type="SUPFAM" id="SSF53163">
    <property type="entry name" value="HybD-like"/>
    <property type="match status" value="1"/>
</dbReference>
<dbReference type="NCBIfam" id="TIGR00072">
    <property type="entry name" value="hydrog_prot"/>
    <property type="match status" value="1"/>
</dbReference>
<gene>
    <name evidence="5" type="primary">hybD</name>
    <name evidence="5" type="ORF">BSF38_04521</name>
</gene>